<keyword evidence="5 8" id="KW-0822">Tryptophan biosynthesis</keyword>
<evidence type="ECO:0000256" key="5">
    <source>
        <dbReference type="ARBA" id="ARBA00022822"/>
    </source>
</evidence>
<evidence type="ECO:0000256" key="7">
    <source>
        <dbReference type="ARBA" id="ARBA00023235"/>
    </source>
</evidence>
<dbReference type="InterPro" id="IPR011060">
    <property type="entry name" value="RibuloseP-bd_barrel"/>
</dbReference>
<dbReference type="EC" id="5.3.1.24" evidence="8"/>
<keyword evidence="7 8" id="KW-0413">Isomerase</keyword>
<dbReference type="GO" id="GO:0004640">
    <property type="term" value="F:phosphoribosylanthranilate isomerase activity"/>
    <property type="evidence" value="ECO:0007669"/>
    <property type="project" value="UniProtKB-UniRule"/>
</dbReference>
<evidence type="ECO:0000313" key="10">
    <source>
        <dbReference type="EMBL" id="MFC5365755.1"/>
    </source>
</evidence>
<dbReference type="EMBL" id="JBHSKX010000001">
    <property type="protein sequence ID" value="MFC5365755.1"/>
    <property type="molecule type" value="Genomic_DNA"/>
</dbReference>
<dbReference type="AlphaFoldDB" id="A0ABD5R741"/>
<dbReference type="CDD" id="cd00405">
    <property type="entry name" value="PRAI"/>
    <property type="match status" value="1"/>
</dbReference>
<comment type="catalytic activity">
    <reaction evidence="1 8">
        <text>N-(5-phospho-beta-D-ribosyl)anthranilate = 1-(2-carboxyphenylamino)-1-deoxy-D-ribulose 5-phosphate</text>
        <dbReference type="Rhea" id="RHEA:21540"/>
        <dbReference type="ChEBI" id="CHEBI:18277"/>
        <dbReference type="ChEBI" id="CHEBI:58613"/>
        <dbReference type="EC" id="5.3.1.24"/>
    </reaction>
</comment>
<evidence type="ECO:0000256" key="2">
    <source>
        <dbReference type="ARBA" id="ARBA00004664"/>
    </source>
</evidence>
<dbReference type="InterPro" id="IPR044643">
    <property type="entry name" value="TrpF_fam"/>
</dbReference>
<evidence type="ECO:0000256" key="1">
    <source>
        <dbReference type="ARBA" id="ARBA00001164"/>
    </source>
</evidence>
<keyword evidence="4 8" id="KW-0028">Amino-acid biosynthesis</keyword>
<dbReference type="Gene3D" id="3.20.20.70">
    <property type="entry name" value="Aldolase class I"/>
    <property type="match status" value="1"/>
</dbReference>
<dbReference type="PANTHER" id="PTHR42894:SF1">
    <property type="entry name" value="N-(5'-PHOSPHORIBOSYL)ANTHRANILATE ISOMERASE"/>
    <property type="match status" value="1"/>
</dbReference>
<dbReference type="GO" id="GO:0000162">
    <property type="term" value="P:L-tryptophan biosynthetic process"/>
    <property type="evidence" value="ECO:0007669"/>
    <property type="project" value="UniProtKB-UniRule"/>
</dbReference>
<protein>
    <recommendedName>
        <fullName evidence="8">N-(5'-phosphoribosyl)anthranilate isomerase</fullName>
        <shortName evidence="8">PRAI</shortName>
        <ecNumber evidence="8">5.3.1.24</ecNumber>
    </recommendedName>
</protein>
<sequence length="224" mass="22886">MTRVKLCGVTSAADLSLVADAGADAVGVISEVPVDSHREVAPTTAAELVAAAPPMLTTTLVTMPEEPGNAVGLAGAIQPDLLQLHADFTPDELRGIRAETGTKLVVTVDADDPERAHELDGVVDAVLLDSTTEEGAGGTGETHDWAAAGDLAADLDTPVVLAGGLTPETVGEAVETARPYAVDVASGIEGDDGTKDAETVERFVRQVREADARLAETDSPEAQG</sequence>
<comment type="caution">
    <text evidence="10">The sequence shown here is derived from an EMBL/GenBank/DDBJ whole genome shotgun (WGS) entry which is preliminary data.</text>
</comment>
<dbReference type="SUPFAM" id="SSF51366">
    <property type="entry name" value="Ribulose-phoshate binding barrel"/>
    <property type="match status" value="1"/>
</dbReference>
<evidence type="ECO:0000259" key="9">
    <source>
        <dbReference type="Pfam" id="PF00697"/>
    </source>
</evidence>
<dbReference type="Proteomes" id="UP001596201">
    <property type="component" value="Unassembled WGS sequence"/>
</dbReference>
<dbReference type="PANTHER" id="PTHR42894">
    <property type="entry name" value="N-(5'-PHOSPHORIBOSYL)ANTHRANILATE ISOMERASE"/>
    <property type="match status" value="1"/>
</dbReference>
<keyword evidence="11" id="KW-1185">Reference proteome</keyword>
<evidence type="ECO:0000256" key="8">
    <source>
        <dbReference type="HAMAP-Rule" id="MF_00135"/>
    </source>
</evidence>
<keyword evidence="6 8" id="KW-0057">Aromatic amino acid biosynthesis</keyword>
<evidence type="ECO:0000256" key="4">
    <source>
        <dbReference type="ARBA" id="ARBA00022605"/>
    </source>
</evidence>
<evidence type="ECO:0000256" key="6">
    <source>
        <dbReference type="ARBA" id="ARBA00023141"/>
    </source>
</evidence>
<comment type="pathway">
    <text evidence="2 8">Amino-acid biosynthesis; L-tryptophan biosynthesis; L-tryptophan from chorismate: step 3/5.</text>
</comment>
<proteinExistence type="inferred from homology"/>
<evidence type="ECO:0000313" key="11">
    <source>
        <dbReference type="Proteomes" id="UP001596201"/>
    </source>
</evidence>
<gene>
    <name evidence="8" type="primary">trpF</name>
    <name evidence="10" type="ORF">ACFPJ5_02310</name>
</gene>
<dbReference type="InterPro" id="IPR001240">
    <property type="entry name" value="PRAI_dom"/>
</dbReference>
<dbReference type="Pfam" id="PF00697">
    <property type="entry name" value="PRAI"/>
    <property type="match status" value="1"/>
</dbReference>
<dbReference type="InterPro" id="IPR013785">
    <property type="entry name" value="Aldolase_TIM"/>
</dbReference>
<dbReference type="RefSeq" id="WP_227228963.1">
    <property type="nucleotide sequence ID" value="NZ_JAJCVJ010000001.1"/>
</dbReference>
<dbReference type="HAMAP" id="MF_00135">
    <property type="entry name" value="PRAI"/>
    <property type="match status" value="1"/>
</dbReference>
<name>A0ABD5R741_9EURY</name>
<accession>A0ABD5R741</accession>
<organism evidence="10 11">
    <name type="scientific">Salinirubrum litoreum</name>
    <dbReference type="NCBI Taxonomy" id="1126234"/>
    <lineage>
        <taxon>Archaea</taxon>
        <taxon>Methanobacteriati</taxon>
        <taxon>Methanobacteriota</taxon>
        <taxon>Stenosarchaea group</taxon>
        <taxon>Halobacteria</taxon>
        <taxon>Halobacteriales</taxon>
        <taxon>Haloferacaceae</taxon>
        <taxon>Salinirubrum</taxon>
    </lineage>
</organism>
<comment type="similarity">
    <text evidence="3 8">Belongs to the TrpF family.</text>
</comment>
<reference evidence="10 11" key="1">
    <citation type="journal article" date="2019" name="Int. J. Syst. Evol. Microbiol.">
        <title>The Global Catalogue of Microorganisms (GCM) 10K type strain sequencing project: providing services to taxonomists for standard genome sequencing and annotation.</title>
        <authorList>
            <consortium name="The Broad Institute Genomics Platform"/>
            <consortium name="The Broad Institute Genome Sequencing Center for Infectious Disease"/>
            <person name="Wu L."/>
            <person name="Ma J."/>
        </authorList>
    </citation>
    <scope>NUCLEOTIDE SEQUENCE [LARGE SCALE GENOMIC DNA]</scope>
    <source>
        <strain evidence="10 11">CGMCC 1.12237</strain>
    </source>
</reference>
<feature type="domain" description="N-(5'phosphoribosyl) anthranilate isomerase (PRAI)" evidence="9">
    <location>
        <begin position="5"/>
        <end position="205"/>
    </location>
</feature>
<evidence type="ECO:0000256" key="3">
    <source>
        <dbReference type="ARBA" id="ARBA00007571"/>
    </source>
</evidence>